<evidence type="ECO:0000259" key="1">
    <source>
        <dbReference type="Pfam" id="PF14511"/>
    </source>
</evidence>
<dbReference type="EMBL" id="CP128399">
    <property type="protein sequence ID" value="WJW65497.1"/>
    <property type="molecule type" value="Genomic_DNA"/>
</dbReference>
<gene>
    <name evidence="2" type="ORF">HXX08_09590</name>
    <name evidence="3" type="ORF">OZ401_001262</name>
</gene>
<dbReference type="EMBL" id="JACATZ010000001">
    <property type="protein sequence ID" value="NWJ46118.1"/>
    <property type="molecule type" value="Genomic_DNA"/>
</dbReference>
<reference evidence="2 4" key="1">
    <citation type="submission" date="2020-06" db="EMBL/GenBank/DDBJ databases">
        <title>Anoxygenic phototrophic Chloroflexota member uses a Type I reaction center.</title>
        <authorList>
            <person name="Tsuji J.M."/>
            <person name="Shaw N.A."/>
            <person name="Nagashima S."/>
            <person name="Venkiteswaran J."/>
            <person name="Schiff S.L."/>
            <person name="Hanada S."/>
            <person name="Tank M."/>
            <person name="Neufeld J.D."/>
        </authorList>
    </citation>
    <scope>NUCLEOTIDE SEQUENCE [LARGE SCALE GENOMIC DNA]</scope>
    <source>
        <strain evidence="2">L227-S17</strain>
    </source>
</reference>
<dbReference type="Pfam" id="PF14511">
    <property type="entry name" value="RE_EcoO109I"/>
    <property type="match status" value="1"/>
</dbReference>
<evidence type="ECO:0000313" key="4">
    <source>
        <dbReference type="Proteomes" id="UP000521676"/>
    </source>
</evidence>
<dbReference type="RefSeq" id="WP_341467381.1">
    <property type="nucleotide sequence ID" value="NZ_CP128399.1"/>
</dbReference>
<name>A0A8T7LVS9_9CHLR</name>
<dbReference type="AlphaFoldDB" id="A0A8T7LVS9"/>
<sequence>MVGSITYDEIAAFVENNISIFHDKQLEDLKRLSLVAVLGRKNPYLFRAKNLNVAGDLVKYVLDAFLISQEETNFGEFLERLAIFINSKVYGGWKSTNTGMDLEFVRDGVYYIVSIKSGPNWGNSDQQNRMYLNFEHLIKALTEKTPGLLVIPVNGCCYGKDQKPKKYAKIKINKEVVSAVVFYKLCGQRFWEFISGNPALYIDIVEPLGHQAKEKNELFLEEYAKIINLFTLQFGKEFCDPTTGAIRWEEIVKLSSAASGSGSQDLS</sequence>
<proteinExistence type="predicted"/>
<evidence type="ECO:0000313" key="2">
    <source>
        <dbReference type="EMBL" id="NWJ46118.1"/>
    </source>
</evidence>
<organism evidence="2 4">
    <name type="scientific">Candidatus Chlorohelix allophototropha</name>
    <dbReference type="NCBI Taxonomy" id="3003348"/>
    <lineage>
        <taxon>Bacteria</taxon>
        <taxon>Bacillati</taxon>
        <taxon>Chloroflexota</taxon>
        <taxon>Chloroflexia</taxon>
        <taxon>Candidatus Chloroheliales</taxon>
        <taxon>Candidatus Chloroheliaceae</taxon>
        <taxon>Candidatus Chlorohelix</taxon>
    </lineage>
</organism>
<accession>A0A8T7LVS9</accession>
<dbReference type="CDD" id="cd22345">
    <property type="entry name" value="PDDEXK_nuclease"/>
    <property type="match status" value="1"/>
</dbReference>
<protein>
    <submittedName>
        <fullName evidence="2">Cytosolic protein</fullName>
    </submittedName>
</protein>
<dbReference type="Proteomes" id="UP000521676">
    <property type="component" value="Unassembled WGS sequence"/>
</dbReference>
<dbReference type="InterPro" id="IPR011335">
    <property type="entry name" value="Restrct_endonuc-II-like"/>
</dbReference>
<keyword evidence="5" id="KW-1185">Reference proteome</keyword>
<feature type="domain" description="Type II restriction endonuclease EcoO109IR" evidence="1">
    <location>
        <begin position="9"/>
        <end position="216"/>
    </location>
</feature>
<evidence type="ECO:0000313" key="3">
    <source>
        <dbReference type="EMBL" id="WJW65497.1"/>
    </source>
</evidence>
<dbReference type="Proteomes" id="UP001431572">
    <property type="component" value="Chromosome 1"/>
</dbReference>
<dbReference type="InterPro" id="IPR032793">
    <property type="entry name" value="RE_EcoO109IR"/>
</dbReference>
<dbReference type="SUPFAM" id="SSF52980">
    <property type="entry name" value="Restriction endonuclease-like"/>
    <property type="match status" value="1"/>
</dbReference>
<evidence type="ECO:0000313" key="5">
    <source>
        <dbReference type="Proteomes" id="UP001431572"/>
    </source>
</evidence>
<reference evidence="3" key="2">
    <citation type="journal article" date="2024" name="Nature">
        <title>Anoxygenic phototroph of the Chloroflexota uses a type I reaction centre.</title>
        <authorList>
            <person name="Tsuji J.M."/>
            <person name="Shaw N.A."/>
            <person name="Nagashima S."/>
            <person name="Venkiteswaran J.J."/>
            <person name="Schiff S.L."/>
            <person name="Watanabe T."/>
            <person name="Fukui M."/>
            <person name="Hanada S."/>
            <person name="Tank M."/>
            <person name="Neufeld J.D."/>
        </authorList>
    </citation>
    <scope>NUCLEOTIDE SEQUENCE</scope>
    <source>
        <strain evidence="3">L227-S17</strain>
    </source>
</reference>